<sequence>MTKTRKPRLGLPTGAFFAAGNPWGVPVGATLNVGHGHTLAKPIAKIDASFCWGDYDIACKRSHVHRLFPLVKRGLYVPRFTNMSSVVHQWFDRAWFTRH</sequence>
<keyword evidence="2" id="KW-1185">Reference proteome</keyword>
<comment type="caution">
    <text evidence="1">The sequence shown here is derived from an EMBL/GenBank/DDBJ whole genome shotgun (WGS) entry which is preliminary data.</text>
</comment>
<evidence type="ECO:0000313" key="1">
    <source>
        <dbReference type="EMBL" id="MDR5897734.1"/>
    </source>
</evidence>
<proteinExistence type="predicted"/>
<reference evidence="1 2" key="1">
    <citation type="submission" date="2023-04" db="EMBL/GenBank/DDBJ databases">
        <title>A long-awaited taxogenomic arrangement of the family Halomonadaceae.</title>
        <authorList>
            <person name="De La Haba R."/>
            <person name="Chuvochina M."/>
            <person name="Wittouck S."/>
            <person name="Arahal D.R."/>
            <person name="Sanchez-Porro C."/>
            <person name="Hugenholtz P."/>
            <person name="Ventosa A."/>
        </authorList>
    </citation>
    <scope>NUCLEOTIDE SEQUENCE [LARGE SCALE GENOMIC DNA]</scope>
    <source>
        <strain evidence="1 2">DSM 21020</strain>
    </source>
</reference>
<protein>
    <submittedName>
        <fullName evidence="1">Uncharacterized protein</fullName>
    </submittedName>
</protein>
<evidence type="ECO:0000313" key="2">
    <source>
        <dbReference type="Proteomes" id="UP001254564"/>
    </source>
</evidence>
<accession>A0ABU1H0A0</accession>
<dbReference type="Proteomes" id="UP001254564">
    <property type="component" value="Unassembled WGS sequence"/>
</dbReference>
<dbReference type="EMBL" id="JARWAN010000002">
    <property type="protein sequence ID" value="MDR5897734.1"/>
    <property type="molecule type" value="Genomic_DNA"/>
</dbReference>
<name>A0ABU1H0A0_9GAMM</name>
<organism evidence="1 2">
    <name type="scientific">Vreelandella vilamensis</name>
    <dbReference type="NCBI Taxonomy" id="531309"/>
    <lineage>
        <taxon>Bacteria</taxon>
        <taxon>Pseudomonadati</taxon>
        <taxon>Pseudomonadota</taxon>
        <taxon>Gammaproteobacteria</taxon>
        <taxon>Oceanospirillales</taxon>
        <taxon>Halomonadaceae</taxon>
        <taxon>Vreelandella</taxon>
    </lineage>
</organism>
<gene>
    <name evidence="1" type="ORF">QC823_01815</name>
</gene>
<dbReference type="RefSeq" id="WP_309654656.1">
    <property type="nucleotide sequence ID" value="NZ_JARWAN010000002.1"/>
</dbReference>